<dbReference type="Proteomes" id="UP000237194">
    <property type="component" value="Unassembled WGS sequence"/>
</dbReference>
<organism evidence="2 3">
    <name type="scientific">Pseudomonas putida</name>
    <name type="common">Arthrobacter siderocapsulatus</name>
    <dbReference type="NCBI Taxonomy" id="303"/>
    <lineage>
        <taxon>Bacteria</taxon>
        <taxon>Pseudomonadati</taxon>
        <taxon>Pseudomonadota</taxon>
        <taxon>Gammaproteobacteria</taxon>
        <taxon>Pseudomonadales</taxon>
        <taxon>Pseudomonadaceae</taxon>
        <taxon>Pseudomonas</taxon>
    </lineage>
</organism>
<protein>
    <submittedName>
        <fullName evidence="2">Uncharacterized protein</fullName>
    </submittedName>
</protein>
<reference evidence="2 3" key="1">
    <citation type="submission" date="2016-08" db="EMBL/GenBank/DDBJ databases">
        <authorList>
            <person name="Seilhamer J.J."/>
        </authorList>
    </citation>
    <scope>NUCLEOTIDE SEQUENCE [LARGE SCALE GENOMIC DNA]</scope>
    <source>
        <strain evidence="2 3">KT-27</strain>
    </source>
</reference>
<comment type="caution">
    <text evidence="2">The sequence shown here is derived from an EMBL/GenBank/DDBJ whole genome shotgun (WGS) entry which is preliminary data.</text>
</comment>
<evidence type="ECO:0000313" key="3">
    <source>
        <dbReference type="Proteomes" id="UP000237194"/>
    </source>
</evidence>
<reference evidence="2 3" key="2">
    <citation type="submission" date="2018-03" db="EMBL/GenBank/DDBJ databases">
        <title>Draft genome of Pseudomonas putida strain KT-27.</title>
        <authorList>
            <person name="Yoshizawa S."/>
            <person name="Khan N.H."/>
            <person name="Nishimura M."/>
            <person name="Chiura H.X."/>
            <person name="Ogura Y."/>
            <person name="Hayashi T."/>
            <person name="Kogure K."/>
        </authorList>
    </citation>
    <scope>NUCLEOTIDE SEQUENCE [LARGE SCALE GENOMIC DNA]</scope>
    <source>
        <strain evidence="2 3">KT-27</strain>
    </source>
</reference>
<evidence type="ECO:0000256" key="1">
    <source>
        <dbReference type="SAM" id="MobiDB-lite"/>
    </source>
</evidence>
<sequence>MVTHYSLNGLDSACGRSSQTLVSTGVADAVSCKSCQRSLVKPDADAAVVRKSPSLAELRKSAKAAKAASEPGFAVVSVVLPASAPSVATPQVNPALASVLKQPVSSQPAPAASFNAKAAWAAQLVKQAGNRPPRGKQAKQRRG</sequence>
<name>A0A2S3W9S4_PSEPU</name>
<dbReference type="EMBL" id="MIND01000018">
    <property type="protein sequence ID" value="POF87680.1"/>
    <property type="molecule type" value="Genomic_DNA"/>
</dbReference>
<proteinExistence type="predicted"/>
<feature type="compositionally biased region" description="Basic residues" evidence="1">
    <location>
        <begin position="133"/>
        <end position="143"/>
    </location>
</feature>
<evidence type="ECO:0000313" key="2">
    <source>
        <dbReference type="EMBL" id="POF87680.1"/>
    </source>
</evidence>
<dbReference type="RefSeq" id="WP_103435997.1">
    <property type="nucleotide sequence ID" value="NZ_MIND01000018.1"/>
</dbReference>
<accession>A0A2S3W9S4</accession>
<gene>
    <name evidence="2" type="ORF">BGP80_06755</name>
</gene>
<feature type="region of interest" description="Disordered" evidence="1">
    <location>
        <begin position="124"/>
        <end position="143"/>
    </location>
</feature>
<dbReference type="AlphaFoldDB" id="A0A2S3W9S4"/>